<feature type="chain" id="PRO_5044906678" description="Aspartate 1-decarboxylase alpha chain" evidence="9">
    <location>
        <begin position="24"/>
        <end position="123"/>
    </location>
</feature>
<proteinExistence type="inferred from homology"/>
<dbReference type="PIRSF" id="PIRSF006246">
    <property type="entry name" value="Asp_decarbox"/>
    <property type="match status" value="1"/>
</dbReference>
<dbReference type="SUPFAM" id="SSF50692">
    <property type="entry name" value="ADC-like"/>
    <property type="match status" value="1"/>
</dbReference>
<feature type="active site" description="Proton donor" evidence="9">
    <location>
        <position position="57"/>
    </location>
</feature>
<name>A0ABY6CRK3_9BACT</name>
<evidence type="ECO:0000256" key="7">
    <source>
        <dbReference type="ARBA" id="ARBA00023270"/>
    </source>
</evidence>
<evidence type="ECO:0000256" key="2">
    <source>
        <dbReference type="ARBA" id="ARBA00022655"/>
    </source>
</evidence>
<keyword evidence="11" id="KW-1185">Reference proteome</keyword>
<dbReference type="Proteomes" id="UP001065174">
    <property type="component" value="Chromosome"/>
</dbReference>
<comment type="function">
    <text evidence="9">Catalyzes the pyruvoyl-dependent decarboxylation of aspartate to produce beta-alanine.</text>
</comment>
<dbReference type="HAMAP" id="MF_00446">
    <property type="entry name" value="PanD"/>
    <property type="match status" value="1"/>
</dbReference>
<dbReference type="InterPro" id="IPR003190">
    <property type="entry name" value="Asp_decarbox"/>
</dbReference>
<dbReference type="Gene3D" id="2.40.40.20">
    <property type="match status" value="1"/>
</dbReference>
<dbReference type="GO" id="GO:0004068">
    <property type="term" value="F:aspartate 1-decarboxylase activity"/>
    <property type="evidence" value="ECO:0007669"/>
    <property type="project" value="UniProtKB-EC"/>
</dbReference>
<keyword evidence="2 9" id="KW-0566">Pantothenate biosynthesis</keyword>
<comment type="cofactor">
    <cofactor evidence="9">
        <name>pyruvate</name>
        <dbReference type="ChEBI" id="CHEBI:15361"/>
    </cofactor>
    <text evidence="9">Binds 1 pyruvoyl group covalently per subunit.</text>
</comment>
<dbReference type="NCBIfam" id="TIGR00223">
    <property type="entry name" value="panD"/>
    <property type="match status" value="1"/>
</dbReference>
<evidence type="ECO:0000256" key="8">
    <source>
        <dbReference type="ARBA" id="ARBA00023317"/>
    </source>
</evidence>
<dbReference type="Pfam" id="PF02261">
    <property type="entry name" value="Asp_decarbox"/>
    <property type="match status" value="1"/>
</dbReference>
<dbReference type="EC" id="4.1.1.11" evidence="9"/>
<dbReference type="PANTHER" id="PTHR21012:SF0">
    <property type="entry name" value="ASPARTATE 1-DECARBOXYLASE"/>
    <property type="match status" value="1"/>
</dbReference>
<feature type="binding site" evidence="9">
    <location>
        <position position="56"/>
    </location>
    <ligand>
        <name>substrate</name>
    </ligand>
</feature>
<keyword evidence="4 9" id="KW-0068">Autocatalytic cleavage</keyword>
<comment type="subcellular location">
    <subcellularLocation>
        <location evidence="9">Cytoplasm</location>
    </subcellularLocation>
</comment>
<evidence type="ECO:0000256" key="3">
    <source>
        <dbReference type="ARBA" id="ARBA00022793"/>
    </source>
</evidence>
<feature type="chain" id="PRO_5044906679" description="Aspartate 1-decarboxylase beta chain" evidence="9">
    <location>
        <begin position="1"/>
        <end position="23"/>
    </location>
</feature>
<comment type="subunit">
    <text evidence="9">Heterooctamer of four alpha and four beta subunits.</text>
</comment>
<comment type="similarity">
    <text evidence="9">Belongs to the PanD family.</text>
</comment>
<keyword evidence="5 9" id="KW-0865">Zymogen</keyword>
<comment type="pathway">
    <text evidence="9">Cofactor biosynthesis; (R)-pantothenate biosynthesis; beta-alanine from L-aspartate: step 1/1.</text>
</comment>
<keyword evidence="1 9" id="KW-0963">Cytoplasm</keyword>
<feature type="active site" description="Schiff-base intermediate with substrate; via pyruvic acid" evidence="9">
    <location>
        <position position="24"/>
    </location>
</feature>
<evidence type="ECO:0000313" key="11">
    <source>
        <dbReference type="Proteomes" id="UP001065174"/>
    </source>
</evidence>
<feature type="binding site" evidence="9">
    <location>
        <begin position="72"/>
        <end position="74"/>
    </location>
    <ligand>
        <name>substrate</name>
    </ligand>
</feature>
<accession>A0ABY6CRK3</accession>
<evidence type="ECO:0000256" key="9">
    <source>
        <dbReference type="HAMAP-Rule" id="MF_00446"/>
    </source>
</evidence>
<dbReference type="EMBL" id="CP106679">
    <property type="protein sequence ID" value="UXP33144.1"/>
    <property type="molecule type" value="Genomic_DNA"/>
</dbReference>
<dbReference type="InterPro" id="IPR009010">
    <property type="entry name" value="Asp_de-COase-like_dom_sf"/>
</dbReference>
<evidence type="ECO:0000256" key="4">
    <source>
        <dbReference type="ARBA" id="ARBA00022813"/>
    </source>
</evidence>
<evidence type="ECO:0000313" key="10">
    <source>
        <dbReference type="EMBL" id="UXP33144.1"/>
    </source>
</evidence>
<keyword evidence="7 9" id="KW-0704">Schiff base</keyword>
<evidence type="ECO:0000256" key="1">
    <source>
        <dbReference type="ARBA" id="ARBA00022490"/>
    </source>
</evidence>
<comment type="PTM">
    <text evidence="9">Is synthesized initially as an inactive proenzyme, which is activated by self-cleavage at a specific serine bond to produce a beta-subunit with a hydroxyl group at its C-terminus and an alpha-subunit with a pyruvoyl group at its N-terminus.</text>
</comment>
<protein>
    <recommendedName>
        <fullName evidence="9">Aspartate 1-decarboxylase</fullName>
        <ecNumber evidence="9">4.1.1.11</ecNumber>
    </recommendedName>
    <alternativeName>
        <fullName evidence="9">Aspartate alpha-decarboxylase</fullName>
    </alternativeName>
    <component>
        <recommendedName>
            <fullName evidence="9">Aspartate 1-decarboxylase beta chain</fullName>
        </recommendedName>
    </component>
    <component>
        <recommendedName>
            <fullName evidence="9">Aspartate 1-decarboxylase alpha chain</fullName>
        </recommendedName>
    </component>
</protein>
<reference evidence="10" key="1">
    <citation type="submission" date="2022-09" db="EMBL/GenBank/DDBJ databases">
        <title>Comparative genomics and taxonomic characterization of three novel marine species of genus Reichenbachiella exhibiting antioxidant and polysaccharide degradation activities.</title>
        <authorList>
            <person name="Muhammad N."/>
            <person name="Lee Y.-J."/>
            <person name="Ko J."/>
            <person name="Kim S.-G."/>
        </authorList>
    </citation>
    <scope>NUCLEOTIDE SEQUENCE</scope>
    <source>
        <strain evidence="10">BKB1-1</strain>
    </source>
</reference>
<evidence type="ECO:0000256" key="5">
    <source>
        <dbReference type="ARBA" id="ARBA00023145"/>
    </source>
</evidence>
<organism evidence="10 11">
    <name type="scientific">Reichenbachiella agarivorans</name>
    <dbReference type="NCBI Taxonomy" id="2979464"/>
    <lineage>
        <taxon>Bacteria</taxon>
        <taxon>Pseudomonadati</taxon>
        <taxon>Bacteroidota</taxon>
        <taxon>Cytophagia</taxon>
        <taxon>Cytophagales</taxon>
        <taxon>Reichenbachiellaceae</taxon>
        <taxon>Reichenbachiella</taxon>
    </lineage>
</organism>
<feature type="modified residue" description="Pyruvic acid (Ser)" evidence="9">
    <location>
        <position position="24"/>
    </location>
</feature>
<dbReference type="PANTHER" id="PTHR21012">
    <property type="entry name" value="ASPARTATE 1-DECARBOXYLASE"/>
    <property type="match status" value="1"/>
</dbReference>
<comment type="catalytic activity">
    <reaction evidence="9">
        <text>L-aspartate + H(+) = beta-alanine + CO2</text>
        <dbReference type="Rhea" id="RHEA:19497"/>
        <dbReference type="ChEBI" id="CHEBI:15378"/>
        <dbReference type="ChEBI" id="CHEBI:16526"/>
        <dbReference type="ChEBI" id="CHEBI:29991"/>
        <dbReference type="ChEBI" id="CHEBI:57966"/>
        <dbReference type="EC" id="4.1.1.11"/>
    </reaction>
</comment>
<keyword evidence="3 9" id="KW-0210">Decarboxylase</keyword>
<keyword evidence="8 9" id="KW-0670">Pyruvate</keyword>
<sequence>MRWMMRSKIHKAVVTEANLNYVGSITIDKDFIEMVGLRKNEKVQIVSNTSGARLETYVIEGERGSKEICMNGAASHLIGKGEEIIIIGYELTNEEITPSVILLDQHNNFVEYLEESVELNRFL</sequence>
<keyword evidence="6 9" id="KW-0456">Lyase</keyword>
<evidence type="ECO:0000256" key="6">
    <source>
        <dbReference type="ARBA" id="ARBA00023239"/>
    </source>
</evidence>
<gene>
    <name evidence="9" type="primary">panD</name>
    <name evidence="10" type="ORF">N6H18_04145</name>
</gene>